<reference evidence="4 6" key="2">
    <citation type="submission" date="2016-10" db="EMBL/GenBank/DDBJ databases">
        <authorList>
            <person name="Varghese N."/>
            <person name="Submissions S."/>
        </authorList>
    </citation>
    <scope>NUCLEOTIDE SEQUENCE [LARGE SCALE GENOMIC DNA]</scope>
    <source>
        <strain evidence="4 6">DSM 2094</strain>
    </source>
</reference>
<organism evidence="4 6">
    <name type="scientific">Trichococcus flocculiformis</name>
    <dbReference type="NCBI Taxonomy" id="82803"/>
    <lineage>
        <taxon>Bacteria</taxon>
        <taxon>Bacillati</taxon>
        <taxon>Bacillota</taxon>
        <taxon>Bacilli</taxon>
        <taxon>Lactobacillales</taxon>
        <taxon>Carnobacteriaceae</taxon>
        <taxon>Trichococcus</taxon>
    </lineage>
</organism>
<dbReference type="Proteomes" id="UP000195947">
    <property type="component" value="Unassembled WGS sequence"/>
</dbReference>
<evidence type="ECO:0000313" key="7">
    <source>
        <dbReference type="Proteomes" id="UP000589373"/>
    </source>
</evidence>
<name>A0A143YSI6_9LACT</name>
<keyword evidence="1" id="KW-1133">Transmembrane helix</keyword>
<protein>
    <submittedName>
        <fullName evidence="4">Uncharacterized protein</fullName>
    </submittedName>
</protein>
<evidence type="ECO:0000313" key="3">
    <source>
        <dbReference type="EMBL" id="NLD32297.1"/>
    </source>
</evidence>
<dbReference type="Proteomes" id="UP000199686">
    <property type="component" value="Unassembled WGS sequence"/>
</dbReference>
<evidence type="ECO:0000313" key="4">
    <source>
        <dbReference type="EMBL" id="SFH89353.1"/>
    </source>
</evidence>
<evidence type="ECO:0000313" key="6">
    <source>
        <dbReference type="Proteomes" id="UP000199686"/>
    </source>
</evidence>
<dbReference type="EMBL" id="FJMZ01000029">
    <property type="protein sequence ID" value="CZQ97506.1"/>
    <property type="molecule type" value="Genomic_DNA"/>
</dbReference>
<evidence type="ECO:0000313" key="5">
    <source>
        <dbReference type="Proteomes" id="UP000195947"/>
    </source>
</evidence>
<feature type="transmembrane region" description="Helical" evidence="1">
    <location>
        <begin position="6"/>
        <end position="32"/>
    </location>
</feature>
<comment type="caution">
    <text evidence="4">The sequence shown here is derived from an EMBL/GenBank/DDBJ whole genome shotgun (WGS) entry which is preliminary data.</text>
</comment>
<evidence type="ECO:0000313" key="2">
    <source>
        <dbReference type="EMBL" id="CZQ97506.1"/>
    </source>
</evidence>
<dbReference type="RefSeq" id="WP_177187563.1">
    <property type="nucleotide sequence ID" value="NZ_CP089787.1"/>
</dbReference>
<dbReference type="EMBL" id="FOQC01000023">
    <property type="protein sequence ID" value="SFH89353.1"/>
    <property type="molecule type" value="Genomic_DNA"/>
</dbReference>
<dbReference type="AlphaFoldDB" id="A0A143YSI6"/>
<accession>A0A143YSI6</accession>
<dbReference type="EMBL" id="JAAZCD010000194">
    <property type="protein sequence ID" value="NLD32297.1"/>
    <property type="molecule type" value="Genomic_DNA"/>
</dbReference>
<evidence type="ECO:0000256" key="1">
    <source>
        <dbReference type="SAM" id="Phobius"/>
    </source>
</evidence>
<reference evidence="2 5" key="1">
    <citation type="submission" date="2016-02" db="EMBL/GenBank/DDBJ databases">
        <authorList>
            <person name="Strepis N."/>
        </authorList>
    </citation>
    <scope>NUCLEOTIDE SEQUENCE [LARGE SCALE GENOMIC DNA]</scope>
    <source>
        <strain evidence="2">Trichococcus flocculiformis</strain>
    </source>
</reference>
<gene>
    <name evidence="3" type="ORF">GX662_08620</name>
    <name evidence="4" type="ORF">SAMN04488507_102339</name>
    <name evidence="2" type="ORF">TFLO_2210</name>
</gene>
<keyword evidence="1" id="KW-0472">Membrane</keyword>
<reference evidence="3 7" key="3">
    <citation type="journal article" date="2020" name="Biotechnol. Biofuels">
        <title>New insights from the biogas microbiome by comprehensive genome-resolved metagenomics of nearly 1600 species originating from multiple anaerobic digesters.</title>
        <authorList>
            <person name="Campanaro S."/>
            <person name="Treu L."/>
            <person name="Rodriguez-R L.M."/>
            <person name="Kovalovszki A."/>
            <person name="Ziels R.M."/>
            <person name="Maus I."/>
            <person name="Zhu X."/>
            <person name="Kougias P.G."/>
            <person name="Basile A."/>
            <person name="Luo G."/>
            <person name="Schluter A."/>
            <person name="Konstantinidis K.T."/>
            <person name="Angelidaki I."/>
        </authorList>
    </citation>
    <scope>NUCLEOTIDE SEQUENCE [LARGE SCALE GENOMIC DNA]</scope>
    <source>
        <strain evidence="3">AS07pgkLD_105</strain>
    </source>
</reference>
<proteinExistence type="predicted"/>
<keyword evidence="5" id="KW-1185">Reference proteome</keyword>
<dbReference type="Proteomes" id="UP000589373">
    <property type="component" value="Unassembled WGS sequence"/>
</dbReference>
<keyword evidence="1" id="KW-0812">Transmembrane</keyword>
<sequence>MELLRSALGFFLSNADILAIILLSIAVIRLSIDSTTQEKEIKDLKVQIENIKKTK</sequence>